<keyword evidence="5 7" id="KW-1133">Transmembrane helix</keyword>
<feature type="transmembrane region" description="Helical" evidence="7">
    <location>
        <begin position="173"/>
        <end position="194"/>
    </location>
</feature>
<dbReference type="InterPro" id="IPR003004">
    <property type="entry name" value="GspF/PilC"/>
</dbReference>
<organism evidence="9 10">
    <name type="scientific">Enterococcus cecorum</name>
    <dbReference type="NCBI Taxonomy" id="44008"/>
    <lineage>
        <taxon>Bacteria</taxon>
        <taxon>Bacillati</taxon>
        <taxon>Bacillota</taxon>
        <taxon>Bacilli</taxon>
        <taxon>Lactobacillales</taxon>
        <taxon>Enterococcaceae</taxon>
        <taxon>Enterococcus</taxon>
    </lineage>
</organism>
<name>A0AAW9JWY9_9ENTE</name>
<dbReference type="PANTHER" id="PTHR30012">
    <property type="entry name" value="GENERAL SECRETION PATHWAY PROTEIN"/>
    <property type="match status" value="1"/>
</dbReference>
<evidence type="ECO:0000313" key="10">
    <source>
        <dbReference type="Proteomes" id="UP001290582"/>
    </source>
</evidence>
<evidence type="ECO:0000256" key="5">
    <source>
        <dbReference type="ARBA" id="ARBA00022989"/>
    </source>
</evidence>
<dbReference type="InterPro" id="IPR047692">
    <property type="entry name" value="T4P_ComGB"/>
</dbReference>
<feature type="transmembrane region" description="Helical" evidence="7">
    <location>
        <begin position="332"/>
        <end position="353"/>
    </location>
</feature>
<evidence type="ECO:0000256" key="2">
    <source>
        <dbReference type="ARBA" id="ARBA00005745"/>
    </source>
</evidence>
<protein>
    <submittedName>
        <fullName evidence="9">Competence type IV pilus assembly protein ComGB</fullName>
    </submittedName>
</protein>
<keyword evidence="4 7" id="KW-0812">Transmembrane</keyword>
<keyword evidence="6 7" id="KW-0472">Membrane</keyword>
<dbReference type="PANTHER" id="PTHR30012:SF0">
    <property type="entry name" value="TYPE II SECRETION SYSTEM PROTEIN F-RELATED"/>
    <property type="match status" value="1"/>
</dbReference>
<gene>
    <name evidence="9" type="primary">comGB</name>
    <name evidence="9" type="ORF">U1294_04645</name>
</gene>
<feature type="transmembrane region" description="Helical" evidence="7">
    <location>
        <begin position="6"/>
        <end position="24"/>
    </location>
</feature>
<keyword evidence="3" id="KW-1003">Cell membrane</keyword>
<reference evidence="9" key="1">
    <citation type="submission" date="2023-12" db="EMBL/GenBank/DDBJ databases">
        <title>Molecular genomic analyses of Enterococcus cecorum from sepsis oubreaks in broilers.</title>
        <authorList>
            <person name="Rhoads D."/>
            <person name="Alrubaye A."/>
        </authorList>
    </citation>
    <scope>NUCLEOTIDE SEQUENCE</scope>
    <source>
        <strain evidence="9">1755</strain>
    </source>
</reference>
<comment type="subcellular location">
    <subcellularLocation>
        <location evidence="1">Cell membrane</location>
        <topology evidence="1">Multi-pass membrane protein</topology>
    </subcellularLocation>
</comment>
<feature type="transmembrane region" description="Helical" evidence="7">
    <location>
        <begin position="132"/>
        <end position="153"/>
    </location>
</feature>
<evidence type="ECO:0000259" key="8">
    <source>
        <dbReference type="Pfam" id="PF00482"/>
    </source>
</evidence>
<comment type="caution">
    <text evidence="9">The sequence shown here is derived from an EMBL/GenBank/DDBJ whole genome shotgun (WGS) entry which is preliminary data.</text>
</comment>
<dbReference type="GO" id="GO:0005886">
    <property type="term" value="C:plasma membrane"/>
    <property type="evidence" value="ECO:0007669"/>
    <property type="project" value="UniProtKB-SubCell"/>
</dbReference>
<dbReference type="EMBL" id="JAXOGL010000005">
    <property type="protein sequence ID" value="MDZ5597516.1"/>
    <property type="molecule type" value="Genomic_DNA"/>
</dbReference>
<dbReference type="AlphaFoldDB" id="A0AAW9JWY9"/>
<evidence type="ECO:0000256" key="1">
    <source>
        <dbReference type="ARBA" id="ARBA00004651"/>
    </source>
</evidence>
<accession>A0AAW9JWY9</accession>
<dbReference type="Pfam" id="PF00482">
    <property type="entry name" value="T2SSF"/>
    <property type="match status" value="2"/>
</dbReference>
<feature type="domain" description="Type II secretion system protein GspF" evidence="8">
    <location>
        <begin position="229"/>
        <end position="351"/>
    </location>
</feature>
<evidence type="ECO:0000256" key="3">
    <source>
        <dbReference type="ARBA" id="ARBA00022475"/>
    </source>
</evidence>
<comment type="similarity">
    <text evidence="2">Belongs to the GSP F family.</text>
</comment>
<evidence type="ECO:0000256" key="4">
    <source>
        <dbReference type="ARBA" id="ARBA00022692"/>
    </source>
</evidence>
<dbReference type="InterPro" id="IPR018076">
    <property type="entry name" value="T2SS_GspF_dom"/>
</dbReference>
<feature type="domain" description="Type II secretion system protein GspF" evidence="8">
    <location>
        <begin position="40"/>
        <end position="156"/>
    </location>
</feature>
<evidence type="ECO:0000256" key="6">
    <source>
        <dbReference type="ARBA" id="ARBA00023136"/>
    </source>
</evidence>
<dbReference type="NCBIfam" id="NF041012">
    <property type="entry name" value="T4P_ComGB"/>
    <property type="match status" value="1"/>
</dbReference>
<evidence type="ECO:0000313" key="9">
    <source>
        <dbReference type="EMBL" id="MDZ5597516.1"/>
    </source>
</evidence>
<dbReference type="InterPro" id="IPR042094">
    <property type="entry name" value="T2SS_GspF_sf"/>
</dbReference>
<dbReference type="Gene3D" id="1.20.81.30">
    <property type="entry name" value="Type II secretion system (T2SS), domain F"/>
    <property type="match status" value="2"/>
</dbReference>
<evidence type="ECO:0000256" key="7">
    <source>
        <dbReference type="SAM" id="Phobius"/>
    </source>
</evidence>
<dbReference type="RefSeq" id="WP_322391614.1">
    <property type="nucleotide sequence ID" value="NZ_JAXOHB010000004.1"/>
</dbReference>
<dbReference type="PRINTS" id="PR00812">
    <property type="entry name" value="BCTERIALGSPF"/>
</dbReference>
<proteinExistence type="inferred from homology"/>
<sequence>MNFTVNQLFISLLVTVLSSIRGIMMKVKKDKKAQKQLVYLLSIYLNSGFSMQSSFQLIQRGKQLSPQYLAQIEKMLCTGTELEEIFRTLHFSPQIIAQIQLAQIHGNLPLALASIYQQLKLRQERLQKMQQILFYPVLLLAFLVGMLLLMRFILLPQFIETGMVSKKQGMIFLLWYAPNILVGVCGISVLGYILQKSLWRRLPVLQKVQYYCRIPGIKALIQLYYTSFFASEWGLLLQQGLELRQIILCMQQLEQHSFMHELSRDVAKKLSVGLTLQQALADEVFFTPEFTQILFQGEMTGDLGKELTIYSRLSLETFQQKLQQGMQWIQPVVFFFVAVLVLGMYLSILMPVYSQIGQFS</sequence>
<dbReference type="Proteomes" id="UP001290582">
    <property type="component" value="Unassembled WGS sequence"/>
</dbReference>